<proteinExistence type="predicted"/>
<evidence type="ECO:0000313" key="5">
    <source>
        <dbReference type="Proteomes" id="UP000310687"/>
    </source>
</evidence>
<dbReference type="Gene3D" id="3.30.710.10">
    <property type="entry name" value="Potassium Channel Kv1.1, Chain A"/>
    <property type="match status" value="1"/>
</dbReference>
<feature type="domain" description="BTB" evidence="1">
    <location>
        <begin position="21"/>
        <end position="91"/>
    </location>
</feature>
<reference evidence="4 5" key="1">
    <citation type="submission" date="2018-10" db="EMBL/GenBank/DDBJ databases">
        <title>Fifty Aureobasidium pullulans genomes reveal a recombining polyextremotolerant generalist.</title>
        <authorList>
            <person name="Gostincar C."/>
            <person name="Turk M."/>
            <person name="Zajc J."/>
            <person name="Gunde-Cimerman N."/>
        </authorList>
    </citation>
    <scope>NUCLEOTIDE SEQUENCE [LARGE SCALE GENOMIC DNA]</scope>
    <source>
        <strain evidence="3 4">EXF-10081</strain>
        <strain evidence="2 5">EXF-11013</strain>
    </source>
</reference>
<sequence>MVSLLDLTLITSLSSQQAQLFSVVVRVHEVTSTTFIVSRQRLCRVSKFFDKAFSGSFLESHTGTLDLYEVSAYYFGLFLEWVTAGQLPALSLQHMVQLYILGDRYDAPEFRQYITDSLTNYCFGPRFVVPTSETIDLLLRNVPWSPPLKALLANAVVRFAYFNPVSLLRSEFSEMVDELLEKPYGVCDSCYNQKLFDHTQGDHCEHFDSKPADWKPERYHEEAIAARK</sequence>
<gene>
    <name evidence="3" type="ORF">D6D12_01953</name>
    <name evidence="2" type="ORF">D6D22_00832</name>
</gene>
<dbReference type="SUPFAM" id="SSF54695">
    <property type="entry name" value="POZ domain"/>
    <property type="match status" value="1"/>
</dbReference>
<dbReference type="Proteomes" id="UP000310374">
    <property type="component" value="Unassembled WGS sequence"/>
</dbReference>
<accession>A0A4S8YHQ1</accession>
<dbReference type="EMBL" id="QZAT01000013">
    <property type="protein sequence ID" value="THX32797.1"/>
    <property type="molecule type" value="Genomic_DNA"/>
</dbReference>
<evidence type="ECO:0000313" key="2">
    <source>
        <dbReference type="EMBL" id="THW51388.1"/>
    </source>
</evidence>
<dbReference type="PROSITE" id="PS50097">
    <property type="entry name" value="BTB"/>
    <property type="match status" value="1"/>
</dbReference>
<evidence type="ECO:0000313" key="3">
    <source>
        <dbReference type="EMBL" id="THX32797.1"/>
    </source>
</evidence>
<dbReference type="AlphaFoldDB" id="A0A4S8YHQ1"/>
<organism evidence="2 5">
    <name type="scientific">Aureobasidium pullulans</name>
    <name type="common">Black yeast</name>
    <name type="synonym">Pullularia pullulans</name>
    <dbReference type="NCBI Taxonomy" id="5580"/>
    <lineage>
        <taxon>Eukaryota</taxon>
        <taxon>Fungi</taxon>
        <taxon>Dikarya</taxon>
        <taxon>Ascomycota</taxon>
        <taxon>Pezizomycotina</taxon>
        <taxon>Dothideomycetes</taxon>
        <taxon>Dothideomycetidae</taxon>
        <taxon>Dothideales</taxon>
        <taxon>Saccotheciaceae</taxon>
        <taxon>Aureobasidium</taxon>
    </lineage>
</organism>
<name>A0A4S8YHQ1_AURPU</name>
<protein>
    <recommendedName>
        <fullName evidence="1">BTB domain-containing protein</fullName>
    </recommendedName>
</protein>
<dbReference type="InterPro" id="IPR011333">
    <property type="entry name" value="SKP1/BTB/POZ_sf"/>
</dbReference>
<dbReference type="EMBL" id="QZAL01000006">
    <property type="protein sequence ID" value="THW51388.1"/>
    <property type="molecule type" value="Genomic_DNA"/>
</dbReference>
<dbReference type="Pfam" id="PF00651">
    <property type="entry name" value="BTB"/>
    <property type="match status" value="1"/>
</dbReference>
<evidence type="ECO:0000313" key="4">
    <source>
        <dbReference type="Proteomes" id="UP000310374"/>
    </source>
</evidence>
<evidence type="ECO:0000259" key="1">
    <source>
        <dbReference type="PROSITE" id="PS50097"/>
    </source>
</evidence>
<dbReference type="Proteomes" id="UP000310687">
    <property type="component" value="Unassembled WGS sequence"/>
</dbReference>
<comment type="caution">
    <text evidence="2">The sequence shown here is derived from an EMBL/GenBank/DDBJ whole genome shotgun (WGS) entry which is preliminary data.</text>
</comment>
<dbReference type="InterPro" id="IPR000210">
    <property type="entry name" value="BTB/POZ_dom"/>
</dbReference>